<evidence type="ECO:0000313" key="3">
    <source>
        <dbReference type="Proteomes" id="UP000256661"/>
    </source>
</evidence>
<gene>
    <name evidence="2" type="ORF">DFJ69_4552</name>
</gene>
<dbReference type="Gene3D" id="3.90.550.10">
    <property type="entry name" value="Spore Coat Polysaccharide Biosynthesis Protein SpsA, Chain A"/>
    <property type="match status" value="1"/>
</dbReference>
<dbReference type="RefSeq" id="WP_116024413.1">
    <property type="nucleotide sequence ID" value="NZ_QTTT01000001.1"/>
</dbReference>
<name>A0A3D9STW1_9ACTN</name>
<dbReference type="PANTHER" id="PTHR42883:SF2">
    <property type="entry name" value="THYMIDYLYLTRANSFERASE"/>
    <property type="match status" value="1"/>
</dbReference>
<feature type="domain" description="Nucleotidyl transferase" evidence="1">
    <location>
        <begin position="2"/>
        <end position="235"/>
    </location>
</feature>
<keyword evidence="2" id="KW-0808">Transferase</keyword>
<evidence type="ECO:0000313" key="2">
    <source>
        <dbReference type="EMBL" id="REE99047.1"/>
    </source>
</evidence>
<dbReference type="EMBL" id="QTTT01000001">
    <property type="protein sequence ID" value="REE99047.1"/>
    <property type="molecule type" value="Genomic_DNA"/>
</dbReference>
<dbReference type="InterPro" id="IPR011004">
    <property type="entry name" value="Trimer_LpxA-like_sf"/>
</dbReference>
<dbReference type="Proteomes" id="UP000256661">
    <property type="component" value="Unassembled WGS sequence"/>
</dbReference>
<organism evidence="2 3">
    <name type="scientific">Thermomonospora umbrina</name>
    <dbReference type="NCBI Taxonomy" id="111806"/>
    <lineage>
        <taxon>Bacteria</taxon>
        <taxon>Bacillati</taxon>
        <taxon>Actinomycetota</taxon>
        <taxon>Actinomycetes</taxon>
        <taxon>Streptosporangiales</taxon>
        <taxon>Thermomonosporaceae</taxon>
        <taxon>Thermomonospora</taxon>
    </lineage>
</organism>
<dbReference type="GO" id="GO:0016740">
    <property type="term" value="F:transferase activity"/>
    <property type="evidence" value="ECO:0007669"/>
    <property type="project" value="UniProtKB-KW"/>
</dbReference>
<sequence>MKALVLSGGKGTRLRPFTYSMAKQLVPVAGKPVLLHVLEDIRGIGVSEVGIVVGDHAAEIRSVVGDGAELGLRITYLHQAAPLGLAHCVSLAADFLGDDDFVMYLGDNVFVDGIGEAAAMFAGRRPDAQLTVVKVPDPRQYGVAEVGPDGRVRALVEKPREPRSNLAITGVYFLTPAIHEAVRAIRPSARGELEITDALQHLVARGGTVVAQEHAGFWKDTGNVAELLECNRVLLERLPGSIGGRVDADSAVHGTVVVEPGAVVTRSRLVGPLIVGAGSRVVDSRVGPGTALGRDCVVRDADVEDSILLEGARVQDVRRLRRSVIGRWTDVRATGAPGGHSLIIGDHTRAWVAA</sequence>
<evidence type="ECO:0000259" key="1">
    <source>
        <dbReference type="Pfam" id="PF00483"/>
    </source>
</evidence>
<dbReference type="SUPFAM" id="SSF53448">
    <property type="entry name" value="Nucleotide-diphospho-sugar transferases"/>
    <property type="match status" value="1"/>
</dbReference>
<dbReference type="OrthoDB" id="9801810at2"/>
<accession>A0A3D9STW1</accession>
<comment type="caution">
    <text evidence="2">The sequence shown here is derived from an EMBL/GenBank/DDBJ whole genome shotgun (WGS) entry which is preliminary data.</text>
</comment>
<reference evidence="2 3" key="1">
    <citation type="submission" date="2018-08" db="EMBL/GenBank/DDBJ databases">
        <title>Sequencing the genomes of 1000 actinobacteria strains.</title>
        <authorList>
            <person name="Klenk H.-P."/>
        </authorList>
    </citation>
    <scope>NUCLEOTIDE SEQUENCE [LARGE SCALE GENOMIC DNA]</scope>
    <source>
        <strain evidence="2 3">DSM 43927</strain>
    </source>
</reference>
<dbReference type="InterPro" id="IPR029044">
    <property type="entry name" value="Nucleotide-diphossugar_trans"/>
</dbReference>
<dbReference type="CDD" id="cd04189">
    <property type="entry name" value="G1P_TT_long"/>
    <property type="match status" value="1"/>
</dbReference>
<dbReference type="Pfam" id="PF00483">
    <property type="entry name" value="NTP_transferase"/>
    <property type="match status" value="1"/>
</dbReference>
<protein>
    <submittedName>
        <fullName evidence="2">Glucose-1-phosphate thymidylyltransferase</fullName>
    </submittedName>
</protein>
<keyword evidence="3" id="KW-1185">Reference proteome</keyword>
<dbReference type="NCBIfam" id="TIGR01208">
    <property type="entry name" value="rmlA_long"/>
    <property type="match status" value="1"/>
</dbReference>
<dbReference type="SUPFAM" id="SSF51161">
    <property type="entry name" value="Trimeric LpxA-like enzymes"/>
    <property type="match status" value="1"/>
</dbReference>
<proteinExistence type="predicted"/>
<dbReference type="InterPro" id="IPR005835">
    <property type="entry name" value="NTP_transferase_dom"/>
</dbReference>
<dbReference type="AlphaFoldDB" id="A0A3D9STW1"/>
<dbReference type="PANTHER" id="PTHR42883">
    <property type="entry name" value="GLUCOSE-1-PHOSPHATE THYMIDYLTRANSFERASE"/>
    <property type="match status" value="1"/>
</dbReference>
<dbReference type="InterPro" id="IPR005908">
    <property type="entry name" value="G1P_thy_trans_l"/>
</dbReference>